<feature type="transmembrane region" description="Helical" evidence="8">
    <location>
        <begin position="21"/>
        <end position="40"/>
    </location>
</feature>
<keyword evidence="5 8" id="KW-1133">Transmembrane helix</keyword>
<accession>A0A382AZK0</accession>
<organism evidence="9">
    <name type="scientific">marine metagenome</name>
    <dbReference type="NCBI Taxonomy" id="408172"/>
    <lineage>
        <taxon>unclassified sequences</taxon>
        <taxon>metagenomes</taxon>
        <taxon>ecological metagenomes</taxon>
    </lineage>
</organism>
<evidence type="ECO:0000256" key="7">
    <source>
        <dbReference type="SAM" id="MobiDB-lite"/>
    </source>
</evidence>
<dbReference type="AlphaFoldDB" id="A0A382AZK0"/>
<dbReference type="GO" id="GO:0005886">
    <property type="term" value="C:plasma membrane"/>
    <property type="evidence" value="ECO:0007669"/>
    <property type="project" value="UniProtKB-SubCell"/>
</dbReference>
<feature type="transmembrane region" description="Helical" evidence="8">
    <location>
        <begin position="190"/>
        <end position="209"/>
    </location>
</feature>
<feature type="compositionally biased region" description="Acidic residues" evidence="7">
    <location>
        <begin position="440"/>
        <end position="467"/>
    </location>
</feature>
<feature type="transmembrane region" description="Helical" evidence="8">
    <location>
        <begin position="105"/>
        <end position="124"/>
    </location>
</feature>
<dbReference type="PANTHER" id="PTHR23522:SF4">
    <property type="entry name" value="NUCLEOSIDE PERMEASE NUPG-RELATED"/>
    <property type="match status" value="1"/>
</dbReference>
<dbReference type="SUPFAM" id="SSF103473">
    <property type="entry name" value="MFS general substrate transporter"/>
    <property type="match status" value="1"/>
</dbReference>
<dbReference type="GO" id="GO:0015212">
    <property type="term" value="F:cytidine transmembrane transporter activity"/>
    <property type="evidence" value="ECO:0007669"/>
    <property type="project" value="TreeGrafter"/>
</dbReference>
<dbReference type="Pfam" id="PF03825">
    <property type="entry name" value="Nuc_H_symport"/>
    <property type="match status" value="1"/>
</dbReference>
<feature type="transmembrane region" description="Helical" evidence="8">
    <location>
        <begin position="269"/>
        <end position="296"/>
    </location>
</feature>
<dbReference type="InterPro" id="IPR004740">
    <property type="entry name" value="Nuc_H_symport"/>
</dbReference>
<keyword evidence="3" id="KW-1003">Cell membrane</keyword>
<proteinExistence type="predicted"/>
<feature type="transmembrane region" description="Helical" evidence="8">
    <location>
        <begin position="372"/>
        <end position="391"/>
    </location>
</feature>
<dbReference type="GO" id="GO:0015213">
    <property type="term" value="F:uridine transmembrane transporter activity"/>
    <property type="evidence" value="ECO:0007669"/>
    <property type="project" value="TreeGrafter"/>
</dbReference>
<feature type="transmembrane region" description="Helical" evidence="8">
    <location>
        <begin position="230"/>
        <end position="249"/>
    </location>
</feature>
<feature type="transmembrane region" description="Helical" evidence="8">
    <location>
        <begin position="145"/>
        <end position="164"/>
    </location>
</feature>
<evidence type="ECO:0008006" key="10">
    <source>
        <dbReference type="Google" id="ProtNLM"/>
    </source>
</evidence>
<sequence>MSSNTSTAKPLSSGLNFKLSTMMFLQYAIWGAWLPLLWPFLSGHRGFTPAEIGNMFAVGAIGAIVAPFIAGQIADRWFNTEKFLAISHILGGILVWQLASLESYKSFLCFSLGYSLVYSPTLSLTNSLSFHHLPDRDRDFGKIRIWGTVGWIAVGIGIGQWLLYQHTPAGGTTEAIAAEQAAGMADAFKVSGALGILMGIFCFFLPSTPPSKEEKKSAIAGALGAIKHQPLITLFFIAVPISCVHQFYFVHTAPFLGQFQNQAEGFINIVNKIVGVGGGGLMTIGQMMELAVLAFIPLFAKKVSRKTLLCIGIVAYTIRMFLFAYGPSFPEALQLPAIILGVSMHGFCFGCFIFVAFMVVDEECSSDVRASAQSLFNLVIVGIGIIVGSLIAGKIAEIATIDDKMDYTKLFSYPMWAALACLVFMLAVYPNKPPAMETPATDDEPDSGSDDEVSESDNSGEENSQES</sequence>
<feature type="region of interest" description="Disordered" evidence="7">
    <location>
        <begin position="435"/>
        <end position="467"/>
    </location>
</feature>
<evidence type="ECO:0000313" key="9">
    <source>
        <dbReference type="EMBL" id="SVB06990.1"/>
    </source>
</evidence>
<dbReference type="EMBL" id="UINC01027554">
    <property type="protein sequence ID" value="SVB06990.1"/>
    <property type="molecule type" value="Genomic_DNA"/>
</dbReference>
<keyword evidence="2" id="KW-0813">Transport</keyword>
<name>A0A382AZK0_9ZZZZ</name>
<feature type="transmembrane region" description="Helical" evidence="8">
    <location>
        <begin position="308"/>
        <end position="326"/>
    </location>
</feature>
<keyword evidence="6 8" id="KW-0472">Membrane</keyword>
<evidence type="ECO:0000256" key="5">
    <source>
        <dbReference type="ARBA" id="ARBA00022989"/>
    </source>
</evidence>
<dbReference type="Gene3D" id="1.20.1250.20">
    <property type="entry name" value="MFS general substrate transporter like domains"/>
    <property type="match status" value="2"/>
</dbReference>
<feature type="transmembrane region" description="Helical" evidence="8">
    <location>
        <begin position="411"/>
        <end position="429"/>
    </location>
</feature>
<gene>
    <name evidence="9" type="ORF">METZ01_LOCUS159844</name>
</gene>
<evidence type="ECO:0000256" key="2">
    <source>
        <dbReference type="ARBA" id="ARBA00022448"/>
    </source>
</evidence>
<evidence type="ECO:0000256" key="6">
    <source>
        <dbReference type="ARBA" id="ARBA00023136"/>
    </source>
</evidence>
<feature type="transmembrane region" description="Helical" evidence="8">
    <location>
        <begin position="52"/>
        <end position="71"/>
    </location>
</feature>
<evidence type="ECO:0000256" key="1">
    <source>
        <dbReference type="ARBA" id="ARBA00004651"/>
    </source>
</evidence>
<keyword evidence="4 8" id="KW-0812">Transmembrane</keyword>
<dbReference type="PANTHER" id="PTHR23522">
    <property type="entry name" value="BLL5896 PROTEIN"/>
    <property type="match status" value="1"/>
</dbReference>
<evidence type="ECO:0000256" key="8">
    <source>
        <dbReference type="SAM" id="Phobius"/>
    </source>
</evidence>
<feature type="transmembrane region" description="Helical" evidence="8">
    <location>
        <begin position="83"/>
        <end position="99"/>
    </location>
</feature>
<evidence type="ECO:0000256" key="4">
    <source>
        <dbReference type="ARBA" id="ARBA00022692"/>
    </source>
</evidence>
<comment type="subcellular location">
    <subcellularLocation>
        <location evidence="1">Cell membrane</location>
        <topology evidence="1">Multi-pass membrane protein</topology>
    </subcellularLocation>
</comment>
<protein>
    <recommendedName>
        <fullName evidence="10">Major facilitator superfamily (MFS) profile domain-containing protein</fullName>
    </recommendedName>
</protein>
<dbReference type="InterPro" id="IPR036259">
    <property type="entry name" value="MFS_trans_sf"/>
</dbReference>
<feature type="transmembrane region" description="Helical" evidence="8">
    <location>
        <begin position="338"/>
        <end position="360"/>
    </location>
</feature>
<reference evidence="9" key="1">
    <citation type="submission" date="2018-05" db="EMBL/GenBank/DDBJ databases">
        <authorList>
            <person name="Lanie J.A."/>
            <person name="Ng W.-L."/>
            <person name="Kazmierczak K.M."/>
            <person name="Andrzejewski T.M."/>
            <person name="Davidsen T.M."/>
            <person name="Wayne K.J."/>
            <person name="Tettelin H."/>
            <person name="Glass J.I."/>
            <person name="Rusch D."/>
            <person name="Podicherti R."/>
            <person name="Tsui H.-C.T."/>
            <person name="Winkler M.E."/>
        </authorList>
    </citation>
    <scope>NUCLEOTIDE SEQUENCE</scope>
</reference>
<evidence type="ECO:0000256" key="3">
    <source>
        <dbReference type="ARBA" id="ARBA00022475"/>
    </source>
</evidence>